<dbReference type="EMBL" id="LYQW01000015">
    <property type="protein sequence ID" value="OXC23042.1"/>
    <property type="molecule type" value="Genomic_DNA"/>
</dbReference>
<sequence length="660" mass="75793">MYRVCKSALFIIISGICLISILSVIKEYDKEAIPNANTAITITTDSIKQSKKQVFLKLKQAANQGNYQLTLVKVKRINNKTSKVVYNFNSNLSNSLTIFRDDNVQRLKYKALRLQDLRGTYYTTANSTQLTKLKHILDKAKINYAVVKISKLTILENSGIIETYLPIILSMLGIVFIIMVIEKVSHFKNYAVLKLNGWSLRQIIIKDFKKSFAYFAISYLLLFVICLCYILIKINFINIVQMVTYSWELITLICLILGLLDLVSYSVLVLINIPTAIKGQTYTKEIVTVGYILKIFLVALVTINIFAFQKRVTNYIQDKEIMKMWINHHSGYVVQYSAIDDKIPSEEKKVEQRTQRLLNKSKDVIVSSNNQQYNPKSWDTSPTNGNVMIVNKNYLKYNHLKTITQKVIGSNLNLNVINILIPNNRIDQKSAFKKELVSFINFQHSLISRKKHVKMPKLKFITYSGNKKIFNYTIGSEIKDSISVNPIIVVDNDFLSPNFYFAAVSRGMIQFSNLHELERNISELKLTSYIYGITDAKTRLSNFNIKLSRQLMTMVLTILLSISQLIFIIIFISLAFLQNQRQRTAINKVFGKSNNHIILKLILINMLTDLMIILVLALIQTNSLIICIYMIPYLIVEFLVIMLLAHHAQKDLLLTLNHGN</sequence>
<protein>
    <submittedName>
        <fullName evidence="1">Uncharacterized protein</fullName>
    </submittedName>
</protein>
<comment type="caution">
    <text evidence="1">The sequence shown here is derived from an EMBL/GenBank/DDBJ whole genome shotgun (WGS) entry which is preliminary data.</text>
</comment>
<reference evidence="1 2" key="1">
    <citation type="submission" date="2016-05" db="EMBL/GenBank/DDBJ databases">
        <authorList>
            <person name="Johnson T.J."/>
            <person name="Youmans B.P."/>
            <person name="Case K.A."/>
        </authorList>
    </citation>
    <scope>NUCLEOTIDE SEQUENCE [LARGE SCALE GENOMIC DNA]</scope>
    <source>
        <strain evidence="1 2">UMNLC6</strain>
    </source>
</reference>
<dbReference type="RefSeq" id="WP_089147379.1">
    <property type="nucleotide sequence ID" value="NZ_LYQR01000052.1"/>
</dbReference>
<proteinExistence type="predicted"/>
<gene>
    <name evidence="1" type="ORF">AYP82_08080</name>
</gene>
<dbReference type="Proteomes" id="UP000198437">
    <property type="component" value="Unassembled WGS sequence"/>
</dbReference>
<organism evidence="1 2">
    <name type="scientific">Lactobacillus crispatus</name>
    <dbReference type="NCBI Taxonomy" id="47770"/>
    <lineage>
        <taxon>Bacteria</taxon>
        <taxon>Bacillati</taxon>
        <taxon>Bacillota</taxon>
        <taxon>Bacilli</taxon>
        <taxon>Lactobacillales</taxon>
        <taxon>Lactobacillaceae</taxon>
        <taxon>Lactobacillus</taxon>
    </lineage>
</organism>
<evidence type="ECO:0000313" key="2">
    <source>
        <dbReference type="Proteomes" id="UP000198437"/>
    </source>
</evidence>
<name>A0A226SXQ1_9LACO</name>
<evidence type="ECO:0000313" key="1">
    <source>
        <dbReference type="EMBL" id="OXC23042.1"/>
    </source>
</evidence>
<dbReference type="AlphaFoldDB" id="A0A226SXQ1"/>
<accession>A0A226SXQ1</accession>